<dbReference type="PROSITE" id="PS51071">
    <property type="entry name" value="HTH_RPIR"/>
    <property type="match status" value="1"/>
</dbReference>
<dbReference type="PANTHER" id="PTHR30514:SF18">
    <property type="entry name" value="RPIR-FAMILY TRANSCRIPTIONAL REGULATOR"/>
    <property type="match status" value="1"/>
</dbReference>
<evidence type="ECO:0000256" key="1">
    <source>
        <dbReference type="ARBA" id="ARBA00023015"/>
    </source>
</evidence>
<dbReference type="Pfam" id="PF01418">
    <property type="entry name" value="HTH_6"/>
    <property type="match status" value="1"/>
</dbReference>
<dbReference type="InterPro" id="IPR000281">
    <property type="entry name" value="HTH_RpiR"/>
</dbReference>
<dbReference type="Gene3D" id="3.40.50.10490">
    <property type="entry name" value="Glucose-6-phosphate isomerase like protein, domain 1"/>
    <property type="match status" value="1"/>
</dbReference>
<protein>
    <submittedName>
        <fullName evidence="7">MurR/RpiR family transcriptional regulator</fullName>
    </submittedName>
</protein>
<dbReference type="Pfam" id="PF01380">
    <property type="entry name" value="SIS"/>
    <property type="match status" value="1"/>
</dbReference>
<dbReference type="GO" id="GO:0003677">
    <property type="term" value="F:DNA binding"/>
    <property type="evidence" value="ECO:0007669"/>
    <property type="project" value="UniProtKB-KW"/>
</dbReference>
<dbReference type="AlphaFoldDB" id="A0A9D2U359"/>
<dbReference type="InterPro" id="IPR036388">
    <property type="entry name" value="WH-like_DNA-bd_sf"/>
</dbReference>
<evidence type="ECO:0000256" key="4">
    <source>
        <dbReference type="SAM" id="MobiDB-lite"/>
    </source>
</evidence>
<sequence length="329" mass="36542">METAENTTNELILRIEEKYAKMSKGQRRLADYVCQNYDKAVFLTAAKLGETVGVSESTVVRFAIQLGYKGYPGFQKALEELVRNKLNSIQRMEVTYGRISQSEILETVLHSDIEKIKQTLSVIDHKAFNMAIDTILGAERIYVIGIRSCAPLASFLGFYLNLICENVTTVATNSSSEIFEQLIRINEHDVIIGISFPRYSMRALKALEFACNRKAKVITLTDSIHSPMNLYSSCSLIARSDMASIVDSLVAPLSVINALVVALCMKKQKEVVSTLETLEQLWGEYQVYSGDELNPVSGPFSVNTGAKSEGPGRGPGENREEGEEERTDE</sequence>
<feature type="compositionally biased region" description="Acidic residues" evidence="4">
    <location>
        <begin position="320"/>
        <end position="329"/>
    </location>
</feature>
<keyword evidence="2" id="KW-0238">DNA-binding</keyword>
<dbReference type="Proteomes" id="UP000823897">
    <property type="component" value="Unassembled WGS sequence"/>
</dbReference>
<accession>A0A9D2U359</accession>
<proteinExistence type="predicted"/>
<name>A0A9D2U359_9FIRM</name>
<evidence type="ECO:0000259" key="6">
    <source>
        <dbReference type="PROSITE" id="PS51464"/>
    </source>
</evidence>
<dbReference type="InterPro" id="IPR009057">
    <property type="entry name" value="Homeodomain-like_sf"/>
</dbReference>
<keyword evidence="1" id="KW-0805">Transcription regulation</keyword>
<dbReference type="PANTHER" id="PTHR30514">
    <property type="entry name" value="GLUCOKINASE"/>
    <property type="match status" value="1"/>
</dbReference>
<feature type="region of interest" description="Disordered" evidence="4">
    <location>
        <begin position="296"/>
        <end position="329"/>
    </location>
</feature>
<dbReference type="SUPFAM" id="SSF46689">
    <property type="entry name" value="Homeodomain-like"/>
    <property type="match status" value="1"/>
</dbReference>
<dbReference type="InterPro" id="IPR046348">
    <property type="entry name" value="SIS_dom_sf"/>
</dbReference>
<dbReference type="SUPFAM" id="SSF53697">
    <property type="entry name" value="SIS domain"/>
    <property type="match status" value="1"/>
</dbReference>
<feature type="domain" description="SIS" evidence="6">
    <location>
        <begin position="131"/>
        <end position="269"/>
    </location>
</feature>
<reference evidence="7" key="1">
    <citation type="journal article" date="2021" name="PeerJ">
        <title>Extensive microbial diversity within the chicken gut microbiome revealed by metagenomics and culture.</title>
        <authorList>
            <person name="Gilroy R."/>
            <person name="Ravi A."/>
            <person name="Getino M."/>
            <person name="Pursley I."/>
            <person name="Horton D.L."/>
            <person name="Alikhan N.F."/>
            <person name="Baker D."/>
            <person name="Gharbi K."/>
            <person name="Hall N."/>
            <person name="Watson M."/>
            <person name="Adriaenssens E.M."/>
            <person name="Foster-Nyarko E."/>
            <person name="Jarju S."/>
            <person name="Secka A."/>
            <person name="Antonio M."/>
            <person name="Oren A."/>
            <person name="Chaudhuri R.R."/>
            <person name="La Ragione R."/>
            <person name="Hildebrand F."/>
            <person name="Pallen M.J."/>
        </authorList>
    </citation>
    <scope>NUCLEOTIDE SEQUENCE</scope>
    <source>
        <strain evidence="7">ChiGjej3B3-11674</strain>
    </source>
</reference>
<dbReference type="Gene3D" id="1.10.10.10">
    <property type="entry name" value="Winged helix-like DNA-binding domain superfamily/Winged helix DNA-binding domain"/>
    <property type="match status" value="1"/>
</dbReference>
<evidence type="ECO:0000313" key="7">
    <source>
        <dbReference type="EMBL" id="HJD34499.1"/>
    </source>
</evidence>
<dbReference type="EMBL" id="DWUV01000153">
    <property type="protein sequence ID" value="HJD34499.1"/>
    <property type="molecule type" value="Genomic_DNA"/>
</dbReference>
<organism evidence="7 8">
    <name type="scientific">Candidatus Mediterraneibacter tabaqchaliae</name>
    <dbReference type="NCBI Taxonomy" id="2838689"/>
    <lineage>
        <taxon>Bacteria</taxon>
        <taxon>Bacillati</taxon>
        <taxon>Bacillota</taxon>
        <taxon>Clostridia</taxon>
        <taxon>Lachnospirales</taxon>
        <taxon>Lachnospiraceae</taxon>
        <taxon>Mediterraneibacter</taxon>
    </lineage>
</organism>
<dbReference type="GO" id="GO:0003700">
    <property type="term" value="F:DNA-binding transcription factor activity"/>
    <property type="evidence" value="ECO:0007669"/>
    <property type="project" value="InterPro"/>
</dbReference>
<dbReference type="GO" id="GO:1901135">
    <property type="term" value="P:carbohydrate derivative metabolic process"/>
    <property type="evidence" value="ECO:0007669"/>
    <property type="project" value="InterPro"/>
</dbReference>
<evidence type="ECO:0000256" key="3">
    <source>
        <dbReference type="ARBA" id="ARBA00023163"/>
    </source>
</evidence>
<dbReference type="InterPro" id="IPR047640">
    <property type="entry name" value="RpiR-like"/>
</dbReference>
<evidence type="ECO:0000259" key="5">
    <source>
        <dbReference type="PROSITE" id="PS51071"/>
    </source>
</evidence>
<gene>
    <name evidence="7" type="ORF">H9911_08180</name>
</gene>
<keyword evidence="3" id="KW-0804">Transcription</keyword>
<feature type="domain" description="HTH rpiR-type" evidence="5">
    <location>
        <begin position="9"/>
        <end position="85"/>
    </location>
</feature>
<dbReference type="PROSITE" id="PS51464">
    <property type="entry name" value="SIS"/>
    <property type="match status" value="1"/>
</dbReference>
<evidence type="ECO:0000313" key="8">
    <source>
        <dbReference type="Proteomes" id="UP000823897"/>
    </source>
</evidence>
<dbReference type="CDD" id="cd05013">
    <property type="entry name" value="SIS_RpiR"/>
    <property type="match status" value="1"/>
</dbReference>
<reference evidence="7" key="2">
    <citation type="submission" date="2021-04" db="EMBL/GenBank/DDBJ databases">
        <authorList>
            <person name="Gilroy R."/>
        </authorList>
    </citation>
    <scope>NUCLEOTIDE SEQUENCE</scope>
    <source>
        <strain evidence="7">ChiGjej3B3-11674</strain>
    </source>
</reference>
<dbReference type="InterPro" id="IPR001347">
    <property type="entry name" value="SIS_dom"/>
</dbReference>
<dbReference type="InterPro" id="IPR035472">
    <property type="entry name" value="RpiR-like_SIS"/>
</dbReference>
<dbReference type="GO" id="GO:0097367">
    <property type="term" value="F:carbohydrate derivative binding"/>
    <property type="evidence" value="ECO:0007669"/>
    <property type="project" value="InterPro"/>
</dbReference>
<comment type="caution">
    <text evidence="7">The sequence shown here is derived from an EMBL/GenBank/DDBJ whole genome shotgun (WGS) entry which is preliminary data.</text>
</comment>
<evidence type="ECO:0000256" key="2">
    <source>
        <dbReference type="ARBA" id="ARBA00023125"/>
    </source>
</evidence>